<dbReference type="PANTHER" id="PTHR30273">
    <property type="entry name" value="PERIPLASMIC SIGNAL SENSOR AND SIGMA FACTOR ACTIVATOR FECR-RELATED"/>
    <property type="match status" value="1"/>
</dbReference>
<organism evidence="3 4">
    <name type="scientific">Pedobacter steynii</name>
    <dbReference type="NCBI Taxonomy" id="430522"/>
    <lineage>
        <taxon>Bacteria</taxon>
        <taxon>Pseudomonadati</taxon>
        <taxon>Bacteroidota</taxon>
        <taxon>Sphingobacteriia</taxon>
        <taxon>Sphingobacteriales</taxon>
        <taxon>Sphingobacteriaceae</taxon>
        <taxon>Pedobacter</taxon>
    </lineage>
</organism>
<evidence type="ECO:0008006" key="5">
    <source>
        <dbReference type="Google" id="ProtNLM"/>
    </source>
</evidence>
<evidence type="ECO:0000259" key="1">
    <source>
        <dbReference type="Pfam" id="PF04773"/>
    </source>
</evidence>
<dbReference type="GO" id="GO:0016989">
    <property type="term" value="F:sigma factor antagonist activity"/>
    <property type="evidence" value="ECO:0007669"/>
    <property type="project" value="TreeGrafter"/>
</dbReference>
<keyword evidence="4" id="KW-1185">Reference proteome</keyword>
<dbReference type="Pfam" id="PF04773">
    <property type="entry name" value="FecR"/>
    <property type="match status" value="1"/>
</dbReference>
<dbReference type="EMBL" id="CP017141">
    <property type="protein sequence ID" value="AOM76388.1"/>
    <property type="molecule type" value="Genomic_DNA"/>
</dbReference>
<dbReference type="Gene3D" id="3.55.50.30">
    <property type="match status" value="1"/>
</dbReference>
<dbReference type="Proteomes" id="UP000094313">
    <property type="component" value="Chromosome"/>
</dbReference>
<reference evidence="3 4" key="1">
    <citation type="submission" date="2016-08" db="EMBL/GenBank/DDBJ databases">
        <authorList>
            <person name="Seilhamer J.J."/>
        </authorList>
    </citation>
    <scope>NUCLEOTIDE SEQUENCE [LARGE SCALE GENOMIC DNA]</scope>
    <source>
        <strain evidence="3 4">DX4</strain>
    </source>
</reference>
<sequence>MNEAEFKHLIEKYLDGKASDAEQVLLFSFYDELHKDQSDWNPTVMGESEEIERMILGRINVNIDANEVKPVIKRFPWWSVAASILILLNLGLYFFSQQPPAHKVTEQAISRIKAGGDKAFLILANGTRVSLTDADTGKIAEQMGLKISKSADGQLIYTISDTKLSMPTGEPVYNKIETPIGGKYQINLPDGTKVWLNAASSLRYPVIFTGTERRVELTGEGYFEVSKDKHKRFIVSTEGQELSVFGTHFNINAYHDEPAIKTTLLEGSVKVSQTSRTHSAQPALSRFLNPGQQSILSAKTFEVRTVDTESAVDWKNGRFIFNNEDIKSAMRKLSRWYDIKVSYDGNFENIHFGGSFSRTNHLADIVKILEATNEFKFKAEGREVTIVK</sequence>
<dbReference type="KEGG" id="psty:BFS30_03995"/>
<name>A0A1D7QCG4_9SPHI</name>
<dbReference type="AlphaFoldDB" id="A0A1D7QCG4"/>
<feature type="domain" description="FecR protein" evidence="1">
    <location>
        <begin position="175"/>
        <end position="270"/>
    </location>
</feature>
<dbReference type="InterPro" id="IPR012373">
    <property type="entry name" value="Ferrdict_sens_TM"/>
</dbReference>
<protein>
    <recommendedName>
        <fullName evidence="5">FecR protein</fullName>
    </recommendedName>
</protein>
<evidence type="ECO:0000313" key="4">
    <source>
        <dbReference type="Proteomes" id="UP000094313"/>
    </source>
</evidence>
<dbReference type="PANTHER" id="PTHR30273:SF2">
    <property type="entry name" value="PROTEIN FECR"/>
    <property type="match status" value="1"/>
</dbReference>
<dbReference type="InterPro" id="IPR032508">
    <property type="entry name" value="FecR_C"/>
</dbReference>
<evidence type="ECO:0000259" key="2">
    <source>
        <dbReference type="Pfam" id="PF16344"/>
    </source>
</evidence>
<dbReference type="InterPro" id="IPR006860">
    <property type="entry name" value="FecR"/>
</dbReference>
<dbReference type="Pfam" id="PF16344">
    <property type="entry name" value="FecR_C"/>
    <property type="match status" value="1"/>
</dbReference>
<dbReference type="RefSeq" id="WP_069378084.1">
    <property type="nucleotide sequence ID" value="NZ_CP017141.1"/>
</dbReference>
<feature type="domain" description="Protein FecR C-terminal" evidence="2">
    <location>
        <begin position="318"/>
        <end position="386"/>
    </location>
</feature>
<gene>
    <name evidence="3" type="ORF">BFS30_03995</name>
</gene>
<dbReference type="Gene3D" id="2.60.120.1440">
    <property type="match status" value="1"/>
</dbReference>
<proteinExistence type="predicted"/>
<evidence type="ECO:0000313" key="3">
    <source>
        <dbReference type="EMBL" id="AOM76388.1"/>
    </source>
</evidence>
<accession>A0A1D7QCG4</accession>
<dbReference type="OrthoDB" id="1099963at2"/>